<protein>
    <recommendedName>
        <fullName evidence="2">ER-bound oxygenase mpaB/mpaB'/Rubber oxygenase catalytic domain-containing protein</fullName>
    </recommendedName>
</protein>
<accession>A0A2W4T527</accession>
<dbReference type="Pfam" id="PF09995">
    <property type="entry name" value="MPAB_Lcp_cat"/>
    <property type="match status" value="1"/>
</dbReference>
<feature type="transmembrane region" description="Helical" evidence="1">
    <location>
        <begin position="554"/>
        <end position="573"/>
    </location>
</feature>
<organism evidence="3 4">
    <name type="scientific">Candidatus Methylumidiphilus alinenensis</name>
    <dbReference type="NCBI Taxonomy" id="2202197"/>
    <lineage>
        <taxon>Bacteria</taxon>
        <taxon>Pseudomonadati</taxon>
        <taxon>Pseudomonadota</taxon>
        <taxon>Gammaproteobacteria</taxon>
        <taxon>Methylococcales</taxon>
        <taxon>Candidatus Methylumidiphilus</taxon>
    </lineage>
</organism>
<keyword evidence="1" id="KW-1133">Transmembrane helix</keyword>
<keyword evidence="1" id="KW-0812">Transmembrane</keyword>
<name>A0A2W4T527_9GAMM</name>
<reference evidence="3 4" key="1">
    <citation type="journal article" date="2018" name="Aquat. Microb. Ecol.">
        <title>Gammaproteobacterial methanotrophs dominate.</title>
        <authorList>
            <person name="Rissanen A.J."/>
            <person name="Saarenheimo J."/>
            <person name="Tiirola M."/>
            <person name="Peura S."/>
            <person name="Aalto S.L."/>
            <person name="Karvinen A."/>
            <person name="Nykanen H."/>
        </authorList>
    </citation>
    <scope>NUCLEOTIDE SEQUENCE [LARGE SCALE GENOMIC DNA]</scope>
    <source>
        <strain evidence="3">AMbin10</strain>
    </source>
</reference>
<evidence type="ECO:0000256" key="1">
    <source>
        <dbReference type="SAM" id="Phobius"/>
    </source>
</evidence>
<evidence type="ECO:0000313" key="4">
    <source>
        <dbReference type="Proteomes" id="UP000249396"/>
    </source>
</evidence>
<evidence type="ECO:0000259" key="2">
    <source>
        <dbReference type="Pfam" id="PF09995"/>
    </source>
</evidence>
<proteinExistence type="predicted"/>
<dbReference type="Proteomes" id="UP000249396">
    <property type="component" value="Unassembled WGS sequence"/>
</dbReference>
<dbReference type="EMBL" id="QJPH01000219">
    <property type="protein sequence ID" value="PZN82450.1"/>
    <property type="molecule type" value="Genomic_DNA"/>
</dbReference>
<dbReference type="InterPro" id="IPR018713">
    <property type="entry name" value="MPAB/Lcp_cat_dom"/>
</dbReference>
<gene>
    <name evidence="3" type="ORF">DM484_06340</name>
</gene>
<dbReference type="AlphaFoldDB" id="A0A2W4T527"/>
<dbReference type="GO" id="GO:0016491">
    <property type="term" value="F:oxidoreductase activity"/>
    <property type="evidence" value="ECO:0007669"/>
    <property type="project" value="InterPro"/>
</dbReference>
<dbReference type="PANTHER" id="PTHR37539">
    <property type="entry name" value="SECRETED PROTEIN-RELATED"/>
    <property type="match status" value="1"/>
</dbReference>
<dbReference type="InterPro" id="IPR037473">
    <property type="entry name" value="Lcp-like"/>
</dbReference>
<dbReference type="PANTHER" id="PTHR37539:SF1">
    <property type="entry name" value="ER-BOUND OXYGENASE MPAB_MPAB'_RUBBER OXYGENASE CATALYTIC DOMAIN-CONTAINING PROTEIN"/>
    <property type="match status" value="1"/>
</dbReference>
<feature type="transmembrane region" description="Helical" evidence="1">
    <location>
        <begin position="523"/>
        <end position="548"/>
    </location>
</feature>
<evidence type="ECO:0000313" key="3">
    <source>
        <dbReference type="EMBL" id="PZN82450.1"/>
    </source>
</evidence>
<sequence length="599" mass="67348">MRQNMSTRWDDAILNQYRQIGDKEADLLVDQTFQGKNGSIKSNRMLLLANQLIEQPGLFFVDDSWVAKELNSYRKDDPGLADYYEPMEAPDWVDMGKLKLASKFWHENTVVSLGVLYAASLPSCYLIEKGIPALYKTGKLLPPYLNQRIYETGLMLDAVMDKDGINIIEDKEFDMDYVLADEVARCIPGSHVQRSRHHLHIDCGESKGGVSDDPGLEDLVNTVNQAVTRRLKEGTKRYLWGKGYITAKKVRFLHASMRYMLLNPSAVSPPPTSEDGQPKPFMEKIAERQETWDSQTLGAPVNQEDVAYTLLTFGLVIPKGLEKWGIPISQEEKDAFLHLWKLIGHVMGIEDGLLTDQWDEAEALFALVQQRQCGGSPDGVALTEALIGMMDDYLPKLPGVKQNSLPVELIVSQMGEKFGKDLISPETWKNSRPCLLRPAYAFLGGVAKLYFGLRTAYLKSFPLLGDISANLVHEVGETIIDSWRDAYRRVPFFVPNSLTDWQRLAGADPEYLKVLKDWRQGMLITAGFSLVLLVISVFGLTVAFPLWLLQGQTAFFVSLGITAGSYVLFATIAKKKLTKLLENRPKPNNRIIKLAKHMK</sequence>
<feature type="domain" description="ER-bound oxygenase mpaB/mpaB'/Rubber oxygenase catalytic" evidence="2">
    <location>
        <begin position="246"/>
        <end position="399"/>
    </location>
</feature>
<comment type="caution">
    <text evidence="3">The sequence shown here is derived from an EMBL/GenBank/DDBJ whole genome shotgun (WGS) entry which is preliminary data.</text>
</comment>
<keyword evidence="1" id="KW-0472">Membrane</keyword>